<dbReference type="GO" id="GO:0009881">
    <property type="term" value="F:photoreceptor activity"/>
    <property type="evidence" value="ECO:0007669"/>
    <property type="project" value="UniProtKB-KW"/>
</dbReference>
<keyword evidence="11" id="KW-0238">DNA-binding</keyword>
<keyword evidence="6" id="KW-0677">Repeat</keyword>
<evidence type="ECO:0000256" key="9">
    <source>
        <dbReference type="ARBA" id="ARBA00022991"/>
    </source>
</evidence>
<feature type="compositionally biased region" description="Polar residues" evidence="15">
    <location>
        <begin position="18"/>
        <end position="30"/>
    </location>
</feature>
<feature type="region of interest" description="Disordered" evidence="15">
    <location>
        <begin position="1"/>
        <end position="53"/>
    </location>
</feature>
<evidence type="ECO:0000256" key="4">
    <source>
        <dbReference type="ARBA" id="ARBA00022643"/>
    </source>
</evidence>
<dbReference type="PANTHER" id="PTHR47429">
    <property type="entry name" value="PROTEIN TWIN LOV 1"/>
    <property type="match status" value="1"/>
</dbReference>
<evidence type="ECO:0000313" key="17">
    <source>
        <dbReference type="EMBL" id="CAE6477375.1"/>
    </source>
</evidence>
<keyword evidence="14" id="KW-0675">Receptor</keyword>
<keyword evidence="7" id="KW-0863">Zinc-finger</keyword>
<dbReference type="GO" id="GO:0005634">
    <property type="term" value="C:nucleus"/>
    <property type="evidence" value="ECO:0007669"/>
    <property type="project" value="TreeGrafter"/>
</dbReference>
<dbReference type="GO" id="GO:0008270">
    <property type="term" value="F:zinc ion binding"/>
    <property type="evidence" value="ECO:0007669"/>
    <property type="project" value="UniProtKB-KW"/>
</dbReference>
<dbReference type="InterPro" id="IPR035965">
    <property type="entry name" value="PAS-like_dom_sf"/>
</dbReference>
<dbReference type="Proteomes" id="UP000663843">
    <property type="component" value="Unassembled WGS sequence"/>
</dbReference>
<name>A0A8H3CB48_9AGAM</name>
<evidence type="ECO:0000256" key="10">
    <source>
        <dbReference type="ARBA" id="ARBA00023015"/>
    </source>
</evidence>
<dbReference type="InterPro" id="IPR000014">
    <property type="entry name" value="PAS"/>
</dbReference>
<evidence type="ECO:0000313" key="18">
    <source>
        <dbReference type="Proteomes" id="UP000663843"/>
    </source>
</evidence>
<organism evidence="17 18">
    <name type="scientific">Rhizoctonia solani</name>
    <dbReference type="NCBI Taxonomy" id="456999"/>
    <lineage>
        <taxon>Eukaryota</taxon>
        <taxon>Fungi</taxon>
        <taxon>Dikarya</taxon>
        <taxon>Basidiomycota</taxon>
        <taxon>Agaricomycotina</taxon>
        <taxon>Agaricomycetes</taxon>
        <taxon>Cantharellales</taxon>
        <taxon>Ceratobasidiaceae</taxon>
        <taxon>Rhizoctonia</taxon>
    </lineage>
</organism>
<gene>
    <name evidence="17" type="ORF">RDB_LOCUS113515</name>
</gene>
<evidence type="ECO:0000256" key="5">
    <source>
        <dbReference type="ARBA" id="ARBA00022723"/>
    </source>
</evidence>
<accession>A0A8H3CB48</accession>
<keyword evidence="8" id="KW-0862">Zinc</keyword>
<evidence type="ECO:0000256" key="15">
    <source>
        <dbReference type="SAM" id="MobiDB-lite"/>
    </source>
</evidence>
<reference evidence="17" key="1">
    <citation type="submission" date="2021-01" db="EMBL/GenBank/DDBJ databases">
        <authorList>
            <person name="Kaushik A."/>
        </authorList>
    </citation>
    <scope>NUCLEOTIDE SEQUENCE</scope>
    <source>
        <strain evidence="17">AG2-2IIIB</strain>
    </source>
</reference>
<keyword evidence="1" id="KW-0600">Photoreceptor protein</keyword>
<evidence type="ECO:0000256" key="1">
    <source>
        <dbReference type="ARBA" id="ARBA00022543"/>
    </source>
</evidence>
<protein>
    <recommendedName>
        <fullName evidence="16">PAS domain-containing protein</fullName>
    </recommendedName>
</protein>
<dbReference type="Gene3D" id="3.30.450.20">
    <property type="entry name" value="PAS domain"/>
    <property type="match status" value="1"/>
</dbReference>
<dbReference type="GO" id="GO:0003677">
    <property type="term" value="F:DNA binding"/>
    <property type="evidence" value="ECO:0007669"/>
    <property type="project" value="UniProtKB-KW"/>
</dbReference>
<dbReference type="CDD" id="cd00130">
    <property type="entry name" value="PAS"/>
    <property type="match status" value="1"/>
</dbReference>
<evidence type="ECO:0000259" key="16">
    <source>
        <dbReference type="Pfam" id="PF13426"/>
    </source>
</evidence>
<keyword evidence="2" id="KW-0716">Sensory transduction</keyword>
<feature type="compositionally biased region" description="Polar residues" evidence="15">
    <location>
        <begin position="1"/>
        <end position="10"/>
    </location>
</feature>
<evidence type="ECO:0000256" key="12">
    <source>
        <dbReference type="ARBA" id="ARBA00023159"/>
    </source>
</evidence>
<dbReference type="EMBL" id="CAJMWT010003714">
    <property type="protein sequence ID" value="CAE6477375.1"/>
    <property type="molecule type" value="Genomic_DNA"/>
</dbReference>
<comment type="caution">
    <text evidence="17">The sequence shown here is derived from an EMBL/GenBank/DDBJ whole genome shotgun (WGS) entry which is preliminary data.</text>
</comment>
<evidence type="ECO:0000256" key="14">
    <source>
        <dbReference type="ARBA" id="ARBA00023170"/>
    </source>
</evidence>
<dbReference type="SUPFAM" id="SSF55785">
    <property type="entry name" value="PYP-like sensor domain (PAS domain)"/>
    <property type="match status" value="1"/>
</dbReference>
<feature type="domain" description="PAS" evidence="16">
    <location>
        <begin position="118"/>
        <end position="229"/>
    </location>
</feature>
<evidence type="ECO:0000256" key="6">
    <source>
        <dbReference type="ARBA" id="ARBA00022737"/>
    </source>
</evidence>
<feature type="compositionally biased region" description="Low complexity" evidence="15">
    <location>
        <begin position="42"/>
        <end position="53"/>
    </location>
</feature>
<proteinExistence type="predicted"/>
<evidence type="ECO:0000256" key="2">
    <source>
        <dbReference type="ARBA" id="ARBA00022606"/>
    </source>
</evidence>
<keyword evidence="5" id="KW-0479">Metal-binding</keyword>
<evidence type="ECO:0000256" key="8">
    <source>
        <dbReference type="ARBA" id="ARBA00022833"/>
    </source>
</evidence>
<keyword evidence="4" id="KW-0288">FMN</keyword>
<evidence type="ECO:0000256" key="11">
    <source>
        <dbReference type="ARBA" id="ARBA00023125"/>
    </source>
</evidence>
<dbReference type="AlphaFoldDB" id="A0A8H3CB48"/>
<sequence>MSYMTTTTQPEQEHAQGTRDQSSAGNQKPSRPNYGGEGNHPSSGSSTSNFSTSSIAYHPPDLRALSAMVRSPTRGFYSGTSLLYSTSGFDMLSVIARVVTRPNPVVNLGPVDHSCSFVVVDPHTPDHEIVYCSPTFCQLTRYPPEAILNKNCRFLQSPDGIVEPGSTRIHTDHQAVRHFKDATINHQECQVTLINYKNGGEPFLNLVTIVPITWDSDEIRYHVGFQADLVEAPRQLMENVRIGSQRYSVNTGPMKWSQ</sequence>
<keyword evidence="9" id="KW-0157">Chromophore</keyword>
<keyword evidence="3" id="KW-0285">Flavoprotein</keyword>
<dbReference type="FunFam" id="3.30.450.20:FF:000064">
    <property type="entry name" value="Vivid PAS protein VVD"/>
    <property type="match status" value="1"/>
</dbReference>
<keyword evidence="12" id="KW-0010">Activator</keyword>
<evidence type="ECO:0000256" key="13">
    <source>
        <dbReference type="ARBA" id="ARBA00023163"/>
    </source>
</evidence>
<dbReference type="PANTHER" id="PTHR47429:SF7">
    <property type="entry name" value="GATA-FACTOR"/>
    <property type="match status" value="1"/>
</dbReference>
<dbReference type="Pfam" id="PF13426">
    <property type="entry name" value="PAS_9"/>
    <property type="match status" value="1"/>
</dbReference>
<evidence type="ECO:0000256" key="7">
    <source>
        <dbReference type="ARBA" id="ARBA00022771"/>
    </source>
</evidence>
<evidence type="ECO:0000256" key="3">
    <source>
        <dbReference type="ARBA" id="ARBA00022630"/>
    </source>
</evidence>
<keyword evidence="10" id="KW-0805">Transcription regulation</keyword>
<keyword evidence="13" id="KW-0804">Transcription</keyword>